<evidence type="ECO:0000256" key="2">
    <source>
        <dbReference type="ARBA" id="ARBA00023306"/>
    </source>
</evidence>
<dbReference type="OrthoDB" id="662905at2759"/>
<dbReference type="InterPro" id="IPR040389">
    <property type="entry name" value="SMR"/>
</dbReference>
<keyword evidence="4" id="KW-1185">Reference proteome</keyword>
<dbReference type="AlphaFoldDB" id="A0A6J1B9Y8"/>
<dbReference type="RefSeq" id="XP_021296125.1">
    <property type="nucleotide sequence ID" value="XM_021440450.1"/>
</dbReference>
<keyword evidence="1 5" id="KW-0649">Protein kinase inhibitor</keyword>
<protein>
    <submittedName>
        <fullName evidence="5">Cyclin-dependent protein kinase inhibitor SMR1</fullName>
    </submittedName>
</protein>
<reference evidence="5" key="1">
    <citation type="submission" date="2025-08" db="UniProtKB">
        <authorList>
            <consortium name="RefSeq"/>
        </authorList>
    </citation>
    <scope>IDENTIFICATION</scope>
    <source>
        <tissue evidence="5">Leaf</tissue>
    </source>
</reference>
<feature type="compositionally biased region" description="Polar residues" evidence="3">
    <location>
        <begin position="30"/>
        <end position="49"/>
    </location>
</feature>
<name>A0A6J1B9Y8_9ROSI</name>
<dbReference type="PANTHER" id="PTHR33142">
    <property type="entry name" value="CYCLIN-DEPENDENT PROTEIN KINASE INHIBITOR SMR13"/>
    <property type="match status" value="1"/>
</dbReference>
<evidence type="ECO:0000256" key="3">
    <source>
        <dbReference type="SAM" id="MobiDB-lite"/>
    </source>
</evidence>
<keyword evidence="2" id="KW-0131">Cell cycle</keyword>
<dbReference type="GO" id="GO:0032875">
    <property type="term" value="P:regulation of DNA endoreduplication"/>
    <property type="evidence" value="ECO:0007669"/>
    <property type="project" value="InterPro"/>
</dbReference>
<evidence type="ECO:0000256" key="1">
    <source>
        <dbReference type="ARBA" id="ARBA00023013"/>
    </source>
</evidence>
<organism evidence="4 5">
    <name type="scientific">Herrania umbratica</name>
    <dbReference type="NCBI Taxonomy" id="108875"/>
    <lineage>
        <taxon>Eukaryota</taxon>
        <taxon>Viridiplantae</taxon>
        <taxon>Streptophyta</taxon>
        <taxon>Embryophyta</taxon>
        <taxon>Tracheophyta</taxon>
        <taxon>Spermatophyta</taxon>
        <taxon>Magnoliopsida</taxon>
        <taxon>eudicotyledons</taxon>
        <taxon>Gunneridae</taxon>
        <taxon>Pentapetalae</taxon>
        <taxon>rosids</taxon>
        <taxon>malvids</taxon>
        <taxon>Malvales</taxon>
        <taxon>Malvaceae</taxon>
        <taxon>Byttnerioideae</taxon>
        <taxon>Herrania</taxon>
    </lineage>
</organism>
<sequence length="135" mass="14934">MSADLELFQDLTKIKLPQLKIQSSNGIGAVIQQESNNQDSGNECTTPTSEESKIPAVLKCPPAPKKPKRRTVSCKRKLSDQLQFFEIVNREEVEAYLKAGFGSSKRRCPCKEDKSSGIELMKPGVHVGVRDTQSV</sequence>
<feature type="region of interest" description="Disordered" evidence="3">
    <location>
        <begin position="30"/>
        <end position="72"/>
    </location>
</feature>
<evidence type="ECO:0000313" key="5">
    <source>
        <dbReference type="RefSeq" id="XP_021296125.1"/>
    </source>
</evidence>
<gene>
    <name evidence="5" type="primary">LOC110425536</name>
</gene>
<accession>A0A6J1B9Y8</accession>
<proteinExistence type="predicted"/>
<dbReference type="Proteomes" id="UP000504621">
    <property type="component" value="Unplaced"/>
</dbReference>
<dbReference type="GeneID" id="110425536"/>
<dbReference type="PANTHER" id="PTHR33142:SF13">
    <property type="entry name" value="CYCLIN-DEPENDENT PROTEIN KINASE INHIBITOR SMR1"/>
    <property type="match status" value="1"/>
</dbReference>
<dbReference type="GO" id="GO:0004860">
    <property type="term" value="F:protein kinase inhibitor activity"/>
    <property type="evidence" value="ECO:0007669"/>
    <property type="project" value="UniProtKB-KW"/>
</dbReference>
<evidence type="ECO:0000313" key="4">
    <source>
        <dbReference type="Proteomes" id="UP000504621"/>
    </source>
</evidence>